<dbReference type="PROSITE" id="PS50181">
    <property type="entry name" value="FBOX"/>
    <property type="match status" value="1"/>
</dbReference>
<organism evidence="2 3">
    <name type="scientific">Phycomyces blakesleeanus (strain ATCC 8743b / DSM 1359 / FGSC 10004 / NBRC 33097 / NRRL 1555)</name>
    <dbReference type="NCBI Taxonomy" id="763407"/>
    <lineage>
        <taxon>Eukaryota</taxon>
        <taxon>Fungi</taxon>
        <taxon>Fungi incertae sedis</taxon>
        <taxon>Mucoromycota</taxon>
        <taxon>Mucoromycotina</taxon>
        <taxon>Mucoromycetes</taxon>
        <taxon>Mucorales</taxon>
        <taxon>Phycomycetaceae</taxon>
        <taxon>Phycomyces</taxon>
    </lineage>
</organism>
<accession>A0A167NC19</accession>
<dbReference type="AlphaFoldDB" id="A0A167NC19"/>
<feature type="domain" description="F-box" evidence="1">
    <location>
        <begin position="38"/>
        <end position="83"/>
    </location>
</feature>
<dbReference type="Gene3D" id="1.20.1280.50">
    <property type="match status" value="1"/>
</dbReference>
<dbReference type="InterPro" id="IPR032675">
    <property type="entry name" value="LRR_dom_sf"/>
</dbReference>
<dbReference type="Gene3D" id="3.80.10.10">
    <property type="entry name" value="Ribonuclease Inhibitor"/>
    <property type="match status" value="1"/>
</dbReference>
<protein>
    <recommendedName>
        <fullName evidence="1">F-box domain-containing protein</fullName>
    </recommendedName>
</protein>
<evidence type="ECO:0000313" key="2">
    <source>
        <dbReference type="EMBL" id="OAD75630.1"/>
    </source>
</evidence>
<dbReference type="InterPro" id="IPR001810">
    <property type="entry name" value="F-box_dom"/>
</dbReference>
<dbReference type="Proteomes" id="UP000077315">
    <property type="component" value="Unassembled WGS sequence"/>
</dbReference>
<dbReference type="VEuPathDB" id="FungiDB:PHYBLDRAFT_143872"/>
<evidence type="ECO:0000259" key="1">
    <source>
        <dbReference type="PROSITE" id="PS50181"/>
    </source>
</evidence>
<dbReference type="GeneID" id="28991995"/>
<gene>
    <name evidence="2" type="ORF">PHYBLDRAFT_143872</name>
</gene>
<dbReference type="InterPro" id="IPR036047">
    <property type="entry name" value="F-box-like_dom_sf"/>
</dbReference>
<keyword evidence="3" id="KW-1185">Reference proteome</keyword>
<reference evidence="3" key="1">
    <citation type="submission" date="2015-06" db="EMBL/GenBank/DDBJ databases">
        <title>Expansion of signal transduction pathways in fungi by whole-genome duplication.</title>
        <authorList>
            <consortium name="DOE Joint Genome Institute"/>
            <person name="Corrochano L.M."/>
            <person name="Kuo A."/>
            <person name="Marcet-Houben M."/>
            <person name="Polaino S."/>
            <person name="Salamov A."/>
            <person name="Villalobos J.M."/>
            <person name="Alvarez M.I."/>
            <person name="Avalos J."/>
            <person name="Benito E.P."/>
            <person name="Benoit I."/>
            <person name="Burger G."/>
            <person name="Camino L.P."/>
            <person name="Canovas D."/>
            <person name="Cerda-Olmedo E."/>
            <person name="Cheng J.-F."/>
            <person name="Dominguez A."/>
            <person name="Elias M."/>
            <person name="Eslava A.P."/>
            <person name="Glaser F."/>
            <person name="Grimwood J."/>
            <person name="Gutierrez G."/>
            <person name="Heitman J."/>
            <person name="Henrissat B."/>
            <person name="Iturriaga E.A."/>
            <person name="Lang B.F."/>
            <person name="Lavin J.L."/>
            <person name="Lee S."/>
            <person name="Li W."/>
            <person name="Lindquist E."/>
            <person name="Lopez-Garcia S."/>
            <person name="Luque E.M."/>
            <person name="Marcos A.T."/>
            <person name="Martin J."/>
            <person name="McCluskey K."/>
            <person name="Medina H.R."/>
            <person name="Miralles-Duran A."/>
            <person name="Miyazaki A."/>
            <person name="Munoz-Torres E."/>
            <person name="Oguiza J.A."/>
            <person name="Ohm R."/>
            <person name="Olmedo M."/>
            <person name="Orejas M."/>
            <person name="Ortiz-Castellanos L."/>
            <person name="Pisabarro A.G."/>
            <person name="Rodriguez-Romero J."/>
            <person name="Ruiz-Herrera J."/>
            <person name="Ruiz-Vazquez R."/>
            <person name="Sanz C."/>
            <person name="Schackwitz W."/>
            <person name="Schmutz J."/>
            <person name="Shahriari M."/>
            <person name="Shelest E."/>
            <person name="Silva-Franco F."/>
            <person name="Soanes D."/>
            <person name="Syed K."/>
            <person name="Tagua V.G."/>
            <person name="Talbot N.J."/>
            <person name="Thon M."/>
            <person name="De vries R.P."/>
            <person name="Wiebenga A."/>
            <person name="Yadav J.S."/>
            <person name="Braun E.L."/>
            <person name="Baker S."/>
            <person name="Garre V."/>
            <person name="Horwitz B."/>
            <person name="Torres-Martinez S."/>
            <person name="Idnurm A."/>
            <person name="Herrera-Estrella A."/>
            <person name="Gabaldon T."/>
            <person name="Grigoriev I.V."/>
        </authorList>
    </citation>
    <scope>NUCLEOTIDE SEQUENCE [LARGE SCALE GENOMIC DNA]</scope>
    <source>
        <strain evidence="3">NRRL 1555(-)</strain>
    </source>
</reference>
<proteinExistence type="predicted"/>
<dbReference type="OrthoDB" id="2242631at2759"/>
<name>A0A167NC19_PHYB8</name>
<dbReference type="RefSeq" id="XP_018293670.1">
    <property type="nucleotide sequence ID" value="XM_018431089.1"/>
</dbReference>
<dbReference type="InParanoid" id="A0A167NC19"/>
<evidence type="ECO:0000313" key="3">
    <source>
        <dbReference type="Proteomes" id="UP000077315"/>
    </source>
</evidence>
<dbReference type="Pfam" id="PF12937">
    <property type="entry name" value="F-box-like"/>
    <property type="match status" value="1"/>
</dbReference>
<dbReference type="SUPFAM" id="SSF81383">
    <property type="entry name" value="F-box domain"/>
    <property type="match status" value="1"/>
</dbReference>
<dbReference type="CDD" id="cd09917">
    <property type="entry name" value="F-box_SF"/>
    <property type="match status" value="1"/>
</dbReference>
<sequence length="644" mass="74897">MLRCDQTRSSDIRINIRISWIYSCSSFFSWPASLGSTLMSASKLPFEILSQVAEYLSFRDWWSCSLVCKAWHEPFNQCVWSIVEINTKSQLEHASFDSLEPQNPYRKNSFFVKNIYIFWGLLLNDDQLNGIQKQFPNVKSLELQVPRYFSYVFNKNLFQYTNWRPWMSVKNLNITVPVHDITYGDMETLHTYFPSLEYLKISATFGNFQLIDPHILQSIQPATSLINVHLEVFDIDIQWLVYFAYKFTHVRTLTWSNHGECKMARVNYFVAKDVIQGLPYIFPRLENLYMLRSEYKNWAYYTLLLVASTSGSSLRCIRDRLRNDSKEDRFRPALGNSLKSYPDSVVSLTVENSCFYQNTLIIPAELGLCSRLAHLCLILPTMWLKLDTVLDHCEMLKILIVHVSKVSLRVQEYECMVGHDLRLIKIAAEEADVKVFRYLSHRCRNLKYVSLFGIKLVNVFGPISQDVLFDMRFSHLKYFELNKVTFYSNKDIMSSETAIHLIQSAFAGNSRTQLISGSSDRLDSPSRVPGFEGSHILHTWHQMYFDWSQTYPVYDVRILTQSEASQAETLFSQPSMVQNSAKLAEKHERNLTADGSEDDWENVLLAGYVKLILGSAEQCNISTCTSDDFKKWKRIYEDELSLWV</sequence>
<dbReference type="EMBL" id="KV440977">
    <property type="protein sequence ID" value="OAD75630.1"/>
    <property type="molecule type" value="Genomic_DNA"/>
</dbReference>